<evidence type="ECO:0000313" key="4">
    <source>
        <dbReference type="Proteomes" id="UP000287651"/>
    </source>
</evidence>
<feature type="region of interest" description="Disordered" evidence="1">
    <location>
        <begin position="233"/>
        <end position="259"/>
    </location>
</feature>
<feature type="compositionally biased region" description="Basic residues" evidence="1">
    <location>
        <begin position="14"/>
        <end position="23"/>
    </location>
</feature>
<feature type="region of interest" description="Disordered" evidence="1">
    <location>
        <begin position="1"/>
        <end position="23"/>
    </location>
</feature>
<dbReference type="EMBL" id="AMZH03002169">
    <property type="protein sequence ID" value="RRT76537.1"/>
    <property type="molecule type" value="Genomic_DNA"/>
</dbReference>
<keyword evidence="2" id="KW-0812">Transmembrane</keyword>
<keyword evidence="2" id="KW-1133">Transmembrane helix</keyword>
<evidence type="ECO:0000256" key="2">
    <source>
        <dbReference type="SAM" id="Phobius"/>
    </source>
</evidence>
<feature type="transmembrane region" description="Helical" evidence="2">
    <location>
        <begin position="104"/>
        <end position="121"/>
    </location>
</feature>
<name>A0A427AJU4_ENSVE</name>
<sequence length="328" mass="35899">MGLLCASQTQRGPPHQHQRHRMPHSDKLHHHLPRLRHEEGQGLWILTSSASFVLLRVCKCRLSYVGVGVELQIFTLQVFVALNLVTFIGILFLTLLLFSGTNRLTVLGWICVGFSISVYAAPMSTIVRTALAPTVVFFVLILGINSCAEACCAHEERGVYAGERLGVPHVERSHMARLRCVHQGRIHLGNHHNHLSGHRTQCCIVVYVIYRRKENAPEPAEPEHIVEVAEPAPAQAAEAQVTAEGSNNEDGDGGAQEPAAAAEHITKIAEHVAQIAEHIVKLAEMTPMSPTQEERNAAAEEGERSAVEPVVPANVINIPASEMNGRDE</sequence>
<accession>A0A427AJU4</accession>
<comment type="caution">
    <text evidence="3">The sequence shown here is derived from an EMBL/GenBank/DDBJ whole genome shotgun (WGS) entry which is preliminary data.</text>
</comment>
<feature type="compositionally biased region" description="Low complexity" evidence="1">
    <location>
        <begin position="233"/>
        <end position="244"/>
    </location>
</feature>
<gene>
    <name evidence="3" type="ORF">B296_00006799</name>
</gene>
<feature type="transmembrane region" description="Helical" evidence="2">
    <location>
        <begin position="78"/>
        <end position="98"/>
    </location>
</feature>
<feature type="compositionally biased region" description="Basic and acidic residues" evidence="1">
    <location>
        <begin position="292"/>
        <end position="306"/>
    </location>
</feature>
<evidence type="ECO:0000256" key="1">
    <source>
        <dbReference type="SAM" id="MobiDB-lite"/>
    </source>
</evidence>
<organism evidence="3 4">
    <name type="scientific">Ensete ventricosum</name>
    <name type="common">Abyssinian banana</name>
    <name type="synonym">Musa ensete</name>
    <dbReference type="NCBI Taxonomy" id="4639"/>
    <lineage>
        <taxon>Eukaryota</taxon>
        <taxon>Viridiplantae</taxon>
        <taxon>Streptophyta</taxon>
        <taxon>Embryophyta</taxon>
        <taxon>Tracheophyta</taxon>
        <taxon>Spermatophyta</taxon>
        <taxon>Magnoliopsida</taxon>
        <taxon>Liliopsida</taxon>
        <taxon>Zingiberales</taxon>
        <taxon>Musaceae</taxon>
        <taxon>Ensete</taxon>
    </lineage>
</organism>
<dbReference type="AlphaFoldDB" id="A0A427AJU4"/>
<dbReference type="Proteomes" id="UP000287651">
    <property type="component" value="Unassembled WGS sequence"/>
</dbReference>
<proteinExistence type="predicted"/>
<protein>
    <submittedName>
        <fullName evidence="3">Uncharacterized protein</fullName>
    </submittedName>
</protein>
<reference evidence="3 4" key="1">
    <citation type="journal article" date="2014" name="Agronomy (Basel)">
        <title>A Draft Genome Sequence for Ensete ventricosum, the Drought-Tolerant Tree Against Hunger.</title>
        <authorList>
            <person name="Harrison J."/>
            <person name="Moore K.A."/>
            <person name="Paszkiewicz K."/>
            <person name="Jones T."/>
            <person name="Grant M."/>
            <person name="Ambacheew D."/>
            <person name="Muzemil S."/>
            <person name="Studholme D.J."/>
        </authorList>
    </citation>
    <scope>NUCLEOTIDE SEQUENCE [LARGE SCALE GENOMIC DNA]</scope>
</reference>
<evidence type="ECO:0000313" key="3">
    <source>
        <dbReference type="EMBL" id="RRT76537.1"/>
    </source>
</evidence>
<feature type="region of interest" description="Disordered" evidence="1">
    <location>
        <begin position="286"/>
        <end position="313"/>
    </location>
</feature>
<keyword evidence="2" id="KW-0472">Membrane</keyword>